<dbReference type="Proteomes" id="UP001198893">
    <property type="component" value="Unassembled WGS sequence"/>
</dbReference>
<evidence type="ECO:0000313" key="2">
    <source>
        <dbReference type="Proteomes" id="UP001198893"/>
    </source>
</evidence>
<sequence length="101" mass="12048">MTLNEKVHYEYERFYLDMMRTSKENIFAHSDEIEAKKMLKKAILNKIKSMSEDEVESLLVEDNLLESAYRFLKEARWDNEAESFHQIVSQWLAALLKTDEV</sequence>
<proteinExistence type="predicted"/>
<dbReference type="AlphaFoldDB" id="A0AAW4WJP4"/>
<accession>A0AAW4WJP4</accession>
<gene>
    <name evidence="1" type="ORF">LKD47_09570</name>
</gene>
<organism evidence="1 2">
    <name type="scientific">Roseburia amylophila</name>
    <dbReference type="NCBI Taxonomy" id="2981794"/>
    <lineage>
        <taxon>Bacteria</taxon>
        <taxon>Bacillati</taxon>
        <taxon>Bacillota</taxon>
        <taxon>Clostridia</taxon>
        <taxon>Lachnospirales</taxon>
        <taxon>Lachnospiraceae</taxon>
        <taxon>Roseburia</taxon>
    </lineage>
</organism>
<evidence type="ECO:0000313" key="1">
    <source>
        <dbReference type="EMBL" id="MCC2242543.1"/>
    </source>
</evidence>
<reference evidence="1" key="1">
    <citation type="submission" date="2021-10" db="EMBL/GenBank/DDBJ databases">
        <title>Anaerobic single-cell dispensing facilitates the cultivation of human gut bacteria.</title>
        <authorList>
            <person name="Afrizal A."/>
        </authorList>
    </citation>
    <scope>NUCLEOTIDE SEQUENCE</scope>
    <source>
        <strain evidence="1">CLA-AA-H204</strain>
    </source>
</reference>
<protein>
    <submittedName>
        <fullName evidence="1">Uncharacterized protein</fullName>
    </submittedName>
</protein>
<dbReference type="EMBL" id="JAJEQW010000010">
    <property type="protein sequence ID" value="MCC2242543.1"/>
    <property type="molecule type" value="Genomic_DNA"/>
</dbReference>
<name>A0AAW4WJP4_9FIRM</name>
<dbReference type="RefSeq" id="WP_227710296.1">
    <property type="nucleotide sequence ID" value="NZ_JAJEQW010000010.1"/>
</dbReference>
<comment type="caution">
    <text evidence="1">The sequence shown here is derived from an EMBL/GenBank/DDBJ whole genome shotgun (WGS) entry which is preliminary data.</text>
</comment>